<sequence length="146" mass="16395">MFLTRVVDTSLDHIIQTVFVGYPGPLTISCLVHTCYFCFLVILLLPSAHTRHIAITSSLLSLHFVAAKDLETKQLSLFLRRRYQEAQWTGPFAPHSLSNLFSCYPAVHCLSCTKSKVTKLEQGGAADAPTLRFLLLSEQRETKRSL</sequence>
<keyword evidence="1" id="KW-1133">Transmembrane helix</keyword>
<keyword evidence="1" id="KW-0472">Membrane</keyword>
<name>A0A315VJQ8_GAMAF</name>
<reference evidence="2 3" key="1">
    <citation type="journal article" date="2018" name="G3 (Bethesda)">
        <title>A High-Quality Reference Genome for the Invasive Mosquitofish Gambusia affinis Using a Chicago Library.</title>
        <authorList>
            <person name="Hoffberg S.L."/>
            <person name="Troendle N.J."/>
            <person name="Glenn T.C."/>
            <person name="Mahmud O."/>
            <person name="Louha S."/>
            <person name="Chalopin D."/>
            <person name="Bennetzen J.L."/>
            <person name="Mauricio R."/>
        </authorList>
    </citation>
    <scope>NUCLEOTIDE SEQUENCE [LARGE SCALE GENOMIC DNA]</scope>
    <source>
        <strain evidence="2">NE01/NJP1002.9</strain>
        <tissue evidence="2">Muscle</tissue>
    </source>
</reference>
<organism evidence="2 3">
    <name type="scientific">Gambusia affinis</name>
    <name type="common">Western mosquitofish</name>
    <name type="synonym">Heterandria affinis</name>
    <dbReference type="NCBI Taxonomy" id="33528"/>
    <lineage>
        <taxon>Eukaryota</taxon>
        <taxon>Metazoa</taxon>
        <taxon>Chordata</taxon>
        <taxon>Craniata</taxon>
        <taxon>Vertebrata</taxon>
        <taxon>Euteleostomi</taxon>
        <taxon>Actinopterygii</taxon>
        <taxon>Neopterygii</taxon>
        <taxon>Teleostei</taxon>
        <taxon>Neoteleostei</taxon>
        <taxon>Acanthomorphata</taxon>
        <taxon>Ovalentaria</taxon>
        <taxon>Atherinomorphae</taxon>
        <taxon>Cyprinodontiformes</taxon>
        <taxon>Poeciliidae</taxon>
        <taxon>Poeciliinae</taxon>
        <taxon>Gambusia</taxon>
    </lineage>
</organism>
<accession>A0A315VJQ8</accession>
<evidence type="ECO:0000256" key="1">
    <source>
        <dbReference type="SAM" id="Phobius"/>
    </source>
</evidence>
<evidence type="ECO:0000313" key="2">
    <source>
        <dbReference type="EMBL" id="PWA23237.1"/>
    </source>
</evidence>
<keyword evidence="1" id="KW-0812">Transmembrane</keyword>
<proteinExistence type="predicted"/>
<protein>
    <submittedName>
        <fullName evidence="2">Uncharacterized protein</fullName>
    </submittedName>
</protein>
<dbReference type="EMBL" id="NHOQ01001678">
    <property type="protein sequence ID" value="PWA23237.1"/>
    <property type="molecule type" value="Genomic_DNA"/>
</dbReference>
<feature type="transmembrane region" description="Helical" evidence="1">
    <location>
        <begin position="26"/>
        <end position="45"/>
    </location>
</feature>
<dbReference type="AlphaFoldDB" id="A0A315VJQ8"/>
<comment type="caution">
    <text evidence="2">The sequence shown here is derived from an EMBL/GenBank/DDBJ whole genome shotgun (WGS) entry which is preliminary data.</text>
</comment>
<gene>
    <name evidence="2" type="ORF">CCH79_00002259</name>
</gene>
<evidence type="ECO:0000313" key="3">
    <source>
        <dbReference type="Proteomes" id="UP000250572"/>
    </source>
</evidence>
<dbReference type="Proteomes" id="UP000250572">
    <property type="component" value="Unassembled WGS sequence"/>
</dbReference>
<keyword evidence="3" id="KW-1185">Reference proteome</keyword>
<dbReference type="PROSITE" id="PS51257">
    <property type="entry name" value="PROKAR_LIPOPROTEIN"/>
    <property type="match status" value="1"/>
</dbReference>